<organism evidence="1 2">
    <name type="scientific">Gossypium barbadense</name>
    <name type="common">Sea Island cotton</name>
    <name type="synonym">Hibiscus barbadensis</name>
    <dbReference type="NCBI Taxonomy" id="3634"/>
    <lineage>
        <taxon>Eukaryota</taxon>
        <taxon>Viridiplantae</taxon>
        <taxon>Streptophyta</taxon>
        <taxon>Embryophyta</taxon>
        <taxon>Tracheophyta</taxon>
        <taxon>Spermatophyta</taxon>
        <taxon>Magnoliopsida</taxon>
        <taxon>eudicotyledons</taxon>
        <taxon>Gunneridae</taxon>
        <taxon>Pentapetalae</taxon>
        <taxon>rosids</taxon>
        <taxon>malvids</taxon>
        <taxon>Malvales</taxon>
        <taxon>Malvaceae</taxon>
        <taxon>Malvoideae</taxon>
        <taxon>Gossypium</taxon>
    </lineage>
</organism>
<sequence>MGSSRERSRMGIEGLWDSVDLCKRRIIAVVGKWVAVEKEEECLKLIEKEWSRMEGLRGKTVVKLRKLKEAIKKWYMEDENTLERSIMESEARIKAIGDISENRKLAELEMDELKQLNIEAWCAKRVPHKAIEQAAARKGVQQEAGLELVRELGRGLGSSSKGAQRDATGCLPTRLLELGVLRHKVFWFLVDAWMGGIRWYL</sequence>
<name>A0A2P5YCD3_GOSBA</name>
<evidence type="ECO:0000313" key="2">
    <source>
        <dbReference type="Proteomes" id="UP000239757"/>
    </source>
</evidence>
<protein>
    <submittedName>
        <fullName evidence="1">Uncharacterized protein</fullName>
    </submittedName>
</protein>
<dbReference type="EMBL" id="KZ663373">
    <property type="protein sequence ID" value="PPS13258.1"/>
    <property type="molecule type" value="Genomic_DNA"/>
</dbReference>
<gene>
    <name evidence="1" type="ORF">GOBAR_AA07389</name>
</gene>
<evidence type="ECO:0000313" key="1">
    <source>
        <dbReference type="EMBL" id="PPS13258.1"/>
    </source>
</evidence>
<accession>A0A2P5YCD3</accession>
<dbReference type="Proteomes" id="UP000239757">
    <property type="component" value="Unassembled WGS sequence"/>
</dbReference>
<proteinExistence type="predicted"/>
<reference evidence="1 2" key="1">
    <citation type="submission" date="2015-01" db="EMBL/GenBank/DDBJ databases">
        <title>Genome of allotetraploid Gossypium barbadense reveals genomic plasticity and fiber elongation in cotton evolution.</title>
        <authorList>
            <person name="Chen X."/>
            <person name="Liu X."/>
            <person name="Zhao B."/>
            <person name="Zheng H."/>
            <person name="Hu Y."/>
            <person name="Lu G."/>
            <person name="Yang C."/>
            <person name="Chen J."/>
            <person name="Shan C."/>
            <person name="Zhang L."/>
            <person name="Zhou Y."/>
            <person name="Wang L."/>
            <person name="Guo W."/>
            <person name="Bai Y."/>
            <person name="Ruan J."/>
            <person name="Shangguan X."/>
            <person name="Mao Y."/>
            <person name="Jiang J."/>
            <person name="Zhu Y."/>
            <person name="Lei J."/>
            <person name="Kang H."/>
            <person name="Chen S."/>
            <person name="He X."/>
            <person name="Wang R."/>
            <person name="Wang Y."/>
            <person name="Chen J."/>
            <person name="Wang L."/>
            <person name="Yu S."/>
            <person name="Wang B."/>
            <person name="Wei J."/>
            <person name="Song S."/>
            <person name="Lu X."/>
            <person name="Gao Z."/>
            <person name="Gu W."/>
            <person name="Deng X."/>
            <person name="Ma D."/>
            <person name="Wang S."/>
            <person name="Liang W."/>
            <person name="Fang L."/>
            <person name="Cai C."/>
            <person name="Zhu X."/>
            <person name="Zhou B."/>
            <person name="Zhang Y."/>
            <person name="Chen Z."/>
            <person name="Xu S."/>
            <person name="Zhu R."/>
            <person name="Wang S."/>
            <person name="Zhang T."/>
            <person name="Zhao G."/>
        </authorList>
    </citation>
    <scope>NUCLEOTIDE SEQUENCE [LARGE SCALE GENOMIC DNA]</scope>
    <source>
        <strain evidence="2">cv. Xinhai21</strain>
        <tissue evidence="1">Leaf</tissue>
    </source>
</reference>
<dbReference type="AlphaFoldDB" id="A0A2P5YCD3"/>